<evidence type="ECO:0000256" key="2">
    <source>
        <dbReference type="ARBA" id="ARBA00022475"/>
    </source>
</evidence>
<dbReference type="SUPFAM" id="SSF56784">
    <property type="entry name" value="HAD-like"/>
    <property type="match status" value="1"/>
</dbReference>
<keyword evidence="3 6" id="KW-0812">Transmembrane</keyword>
<comment type="subcellular location">
    <subcellularLocation>
        <location evidence="1">Membrane</location>
        <topology evidence="1">Multi-pass membrane protein</topology>
    </subcellularLocation>
</comment>
<keyword evidence="5 6" id="KW-0472">Membrane</keyword>
<comment type="caution">
    <text evidence="7">The sequence shown here is derived from an EMBL/GenBank/DDBJ whole genome shotgun (WGS) entry which is preliminary data.</text>
</comment>
<feature type="transmembrane region" description="Helical" evidence="6">
    <location>
        <begin position="336"/>
        <end position="354"/>
    </location>
</feature>
<keyword evidence="2" id="KW-1003">Cell membrane</keyword>
<feature type="transmembrane region" description="Helical" evidence="6">
    <location>
        <begin position="256"/>
        <end position="284"/>
    </location>
</feature>
<dbReference type="InterPro" id="IPR036412">
    <property type="entry name" value="HAD-like_sf"/>
</dbReference>
<feature type="transmembrane region" description="Helical" evidence="6">
    <location>
        <begin position="216"/>
        <end position="236"/>
    </location>
</feature>
<protein>
    <submittedName>
        <fullName evidence="7">UbiA family prenyltransferase</fullName>
    </submittedName>
</protein>
<accession>A0A5C8NXB9</accession>
<evidence type="ECO:0000256" key="1">
    <source>
        <dbReference type="ARBA" id="ARBA00004141"/>
    </source>
</evidence>
<dbReference type="Gene3D" id="3.40.50.1000">
    <property type="entry name" value="HAD superfamily/HAD-like"/>
    <property type="match status" value="1"/>
</dbReference>
<dbReference type="Gene3D" id="1.10.357.140">
    <property type="entry name" value="UbiA prenyltransferase"/>
    <property type="match status" value="1"/>
</dbReference>
<dbReference type="OrthoDB" id="9803632at2"/>
<dbReference type="EMBL" id="VDUY01000003">
    <property type="protein sequence ID" value="TXL65928.1"/>
    <property type="molecule type" value="Genomic_DNA"/>
</dbReference>
<dbReference type="Proteomes" id="UP000321548">
    <property type="component" value="Unassembled WGS sequence"/>
</dbReference>
<dbReference type="CDD" id="cd13963">
    <property type="entry name" value="PT_UbiA_2"/>
    <property type="match status" value="1"/>
</dbReference>
<reference evidence="7 8" key="1">
    <citation type="submission" date="2019-06" db="EMBL/GenBank/DDBJ databases">
        <title>Quisquiliibacterium sp. nov., isolated from a maize field.</title>
        <authorList>
            <person name="Lin S.-Y."/>
            <person name="Tsai C.-F."/>
            <person name="Young C.-C."/>
        </authorList>
    </citation>
    <scope>NUCLEOTIDE SEQUENCE [LARGE SCALE GENOMIC DNA]</scope>
    <source>
        <strain evidence="7 8">CC-CFT501</strain>
    </source>
</reference>
<dbReference type="GO" id="GO:0016765">
    <property type="term" value="F:transferase activity, transferring alkyl or aryl (other than methyl) groups"/>
    <property type="evidence" value="ECO:0007669"/>
    <property type="project" value="InterPro"/>
</dbReference>
<evidence type="ECO:0000313" key="8">
    <source>
        <dbReference type="Proteomes" id="UP000321548"/>
    </source>
</evidence>
<feature type="transmembrane region" description="Helical" evidence="6">
    <location>
        <begin position="380"/>
        <end position="402"/>
    </location>
</feature>
<dbReference type="InterPro" id="IPR023214">
    <property type="entry name" value="HAD_sf"/>
</dbReference>
<dbReference type="RefSeq" id="WP_147703843.1">
    <property type="nucleotide sequence ID" value="NZ_VDUY01000003.1"/>
</dbReference>
<organism evidence="7 8">
    <name type="scientific">Zeimonas arvi</name>
    <dbReference type="NCBI Taxonomy" id="2498847"/>
    <lineage>
        <taxon>Bacteria</taxon>
        <taxon>Pseudomonadati</taxon>
        <taxon>Pseudomonadota</taxon>
        <taxon>Betaproteobacteria</taxon>
        <taxon>Burkholderiales</taxon>
        <taxon>Burkholderiaceae</taxon>
        <taxon>Zeimonas</taxon>
    </lineage>
</organism>
<dbReference type="Pfam" id="PF12710">
    <property type="entry name" value="HAD"/>
    <property type="match status" value="1"/>
</dbReference>
<sequence length="469" mass="51001">MKPLVVDLDNTLLRTDLLAELLPGYLVRNPLALPRVIGWLAAGRARVKHEIAARCPIDPATLPYNEAVLDWLRAEHAKGRELWLVSASHRSYVEAIAAHLGLFAGALGTDTDDNLKGERKREALVERFGARGFDYAGDSRADLAVWRDAHAAIVVGNDDRLAEQAGALTTVAHRLPAPRGGFDAWRRAFRLHQWLKNGLVLIPLLTAHLWNDAGAVLDALIAFLAFGFTASTIYVLNDLADLADDRGHPVKRHRPLASAMLPVPNALAGAALLALLALGCAAMLPPDFRLWLLAYVATTTAYSAWFKRKPIVDVMCLAGLYTVRLLAGAAAVGVEASFWLLAFSMFLFLSLALIKRHAELRRHALVGGGRISRNYDTDDLPVIVAGGLGAGLSAVMVLALYIQSDQTRDMYANPERIWIACPVVLYWVLRAWFRANRGEVDEDPVAWAAKDPASWLAAALVAGAFAAAL</sequence>
<feature type="transmembrane region" description="Helical" evidence="6">
    <location>
        <begin position="290"/>
        <end position="306"/>
    </location>
</feature>
<gene>
    <name evidence="7" type="ORF">FHP08_07540</name>
</gene>
<dbReference type="GO" id="GO:0016020">
    <property type="term" value="C:membrane"/>
    <property type="evidence" value="ECO:0007669"/>
    <property type="project" value="UniProtKB-SubCell"/>
</dbReference>
<name>A0A5C8NXB9_9BURK</name>
<dbReference type="Pfam" id="PF01040">
    <property type="entry name" value="UbiA"/>
    <property type="match status" value="1"/>
</dbReference>
<dbReference type="AlphaFoldDB" id="A0A5C8NXB9"/>
<keyword evidence="4 6" id="KW-1133">Transmembrane helix</keyword>
<dbReference type="InterPro" id="IPR000537">
    <property type="entry name" value="UbiA_prenyltransferase"/>
</dbReference>
<keyword evidence="7" id="KW-0808">Transferase</keyword>
<evidence type="ECO:0000256" key="4">
    <source>
        <dbReference type="ARBA" id="ARBA00022989"/>
    </source>
</evidence>
<proteinExistence type="predicted"/>
<dbReference type="InterPro" id="IPR044878">
    <property type="entry name" value="UbiA_sf"/>
</dbReference>
<evidence type="ECO:0000256" key="6">
    <source>
        <dbReference type="SAM" id="Phobius"/>
    </source>
</evidence>
<evidence type="ECO:0000256" key="3">
    <source>
        <dbReference type="ARBA" id="ARBA00022692"/>
    </source>
</evidence>
<dbReference type="NCBIfam" id="NF006088">
    <property type="entry name" value="PRK08238.1"/>
    <property type="match status" value="1"/>
</dbReference>
<evidence type="ECO:0000313" key="7">
    <source>
        <dbReference type="EMBL" id="TXL65928.1"/>
    </source>
</evidence>
<keyword evidence="8" id="KW-1185">Reference proteome</keyword>
<evidence type="ECO:0000256" key="5">
    <source>
        <dbReference type="ARBA" id="ARBA00023136"/>
    </source>
</evidence>